<keyword evidence="1" id="KW-0812">Transmembrane</keyword>
<name>A0A2M8Z5M6_9FIRM</name>
<evidence type="ECO:0000313" key="3">
    <source>
        <dbReference type="Proteomes" id="UP000231092"/>
    </source>
</evidence>
<protein>
    <submittedName>
        <fullName evidence="2">Uncharacterized protein</fullName>
    </submittedName>
</protein>
<organism evidence="2 3">
    <name type="scientific">[Clostridium] celerecrescens 18A</name>
    <dbReference type="NCBI Taxonomy" id="1286362"/>
    <lineage>
        <taxon>Bacteria</taxon>
        <taxon>Bacillati</taxon>
        <taxon>Bacillota</taxon>
        <taxon>Clostridia</taxon>
        <taxon>Lachnospirales</taxon>
        <taxon>Lachnospiraceae</taxon>
        <taxon>Lacrimispora</taxon>
    </lineage>
</organism>
<evidence type="ECO:0000256" key="1">
    <source>
        <dbReference type="SAM" id="Phobius"/>
    </source>
</evidence>
<feature type="transmembrane region" description="Helical" evidence="1">
    <location>
        <begin position="12"/>
        <end position="32"/>
    </location>
</feature>
<evidence type="ECO:0000313" key="2">
    <source>
        <dbReference type="EMBL" id="PJJ28754.1"/>
    </source>
</evidence>
<dbReference type="EMBL" id="PGET01000001">
    <property type="protein sequence ID" value="PJJ28754.1"/>
    <property type="molecule type" value="Genomic_DNA"/>
</dbReference>
<comment type="caution">
    <text evidence="2">The sequence shown here is derived from an EMBL/GenBank/DDBJ whole genome shotgun (WGS) entry which is preliminary data.</text>
</comment>
<dbReference type="Proteomes" id="UP000231092">
    <property type="component" value="Unassembled WGS sequence"/>
</dbReference>
<sequence>MTVQKEKKKSKLLWIIIILLLLLIGIGSGIYYQMTRDNNLNRLTRDALALGGMLPGKTDQEIVDILSTKVAEGMVDIGIAAGPVFENGGKKGRIAIENIAANHYSFQVDIRLDDTGDIIYRSGLIDPGFYIEYIELNKTLQAGDYQATAHFTTYSLDETEDKISEANVKIVLHVMDGIFYQ</sequence>
<proteinExistence type="predicted"/>
<dbReference type="RefSeq" id="WP_157803149.1">
    <property type="nucleotide sequence ID" value="NZ_PGET01000001.1"/>
</dbReference>
<keyword evidence="1" id="KW-0472">Membrane</keyword>
<keyword evidence="1" id="KW-1133">Transmembrane helix</keyword>
<accession>A0A2M8Z5M6</accession>
<dbReference type="AlphaFoldDB" id="A0A2M8Z5M6"/>
<gene>
    <name evidence="2" type="ORF">H171_2275</name>
</gene>
<dbReference type="OrthoDB" id="2087872at2"/>
<reference evidence="2 3" key="1">
    <citation type="submission" date="2017-11" db="EMBL/GenBank/DDBJ databases">
        <title>Understudied soil microbes with underappreciated capabilities: Untangling the Clostridium saccharolyticum group.</title>
        <authorList>
            <person name="Leschine S."/>
        </authorList>
    </citation>
    <scope>NUCLEOTIDE SEQUENCE [LARGE SCALE GENOMIC DNA]</scope>
    <source>
        <strain evidence="2 3">18A</strain>
    </source>
</reference>